<dbReference type="GO" id="GO:0005886">
    <property type="term" value="C:plasma membrane"/>
    <property type="evidence" value="ECO:0007669"/>
    <property type="project" value="UniProtKB-SubCell"/>
</dbReference>
<dbReference type="InterPro" id="IPR009835">
    <property type="entry name" value="SrtB"/>
</dbReference>
<feature type="active site" description="Acyl-thioester intermediate" evidence="7">
    <location>
        <position position="603"/>
    </location>
</feature>
<sequence length="620" mass="69209">MIGNEGNGRGIKIKMAKKNHKKISELAAVPKAVKEAALPTIFCQIVILVYGMADIFYLGRTGNPYMIAGVSLILPVFNIFLALAGVVGIGTGAFISQILGEKKLIEIKKASFFSFYFSVTSAVIFSIIMFVFMRPFLSFLGAGKDTYLYARQYALCVIVLGGLPMAISNVLSNLIRSIGALKVAGFGIMLGGLVNIILDPIVMFLVLPEGSEVLGAGIATLISNCIGCVYFFYIVFVIKGKLSGAVKAGNGMPERKNIHSILRAAILPAGVLLFFGMVRWAVFNIPVLLLPERVGEMRDMIWPQVCVDTLMVALSFCIYYICVHGFSEAASVEDIKRKSWQYVGLLVCVIFFPVSATMLVRDLEQAYHEKEANQLIQQARDEALLSSEKEMQETKEKEVSEEDAQRQEPEETAKTEEIQETKEDVELPILAQYASLWEQNSDLAGWLKIEGTAVDYPVMYTPDEPEYYLHRAFDGSEANSGSLFIGENCLPEASHVIVYGHHMKNGTMFGSLPGYTTLEYAKEHPVISYDTLYEEKEYEVLAAFYSKIYPKDTQEEVFRYYWYTDLSREEIFDQYIKKVKEAALYDTGVEAAYGDEILTLSTCSYHTDDGRFVVVACRKK</sequence>
<feature type="active site" description="Proton donor/acceptor" evidence="7">
    <location>
        <position position="501"/>
    </location>
</feature>
<proteinExistence type="predicted"/>
<feature type="region of interest" description="Disordered" evidence="8">
    <location>
        <begin position="388"/>
        <end position="421"/>
    </location>
</feature>
<evidence type="ECO:0000256" key="3">
    <source>
        <dbReference type="ARBA" id="ARBA00022692"/>
    </source>
</evidence>
<evidence type="ECO:0000256" key="2">
    <source>
        <dbReference type="ARBA" id="ARBA00022475"/>
    </source>
</evidence>
<dbReference type="GO" id="GO:0015297">
    <property type="term" value="F:antiporter activity"/>
    <property type="evidence" value="ECO:0007669"/>
    <property type="project" value="InterPro"/>
</dbReference>
<feature type="transmembrane region" description="Helical" evidence="9">
    <location>
        <begin position="65"/>
        <end position="89"/>
    </location>
</feature>
<dbReference type="AlphaFoldDB" id="A0A9X5GU40"/>
<feature type="transmembrane region" description="Helical" evidence="9">
    <location>
        <begin position="260"/>
        <end position="281"/>
    </location>
</feature>
<keyword evidence="6 9" id="KW-0472">Membrane</keyword>
<dbReference type="CDD" id="cd22265">
    <property type="entry name" value="UDM1_RNF168"/>
    <property type="match status" value="1"/>
</dbReference>
<feature type="transmembrane region" description="Helical" evidence="9">
    <location>
        <begin position="110"/>
        <end position="132"/>
    </location>
</feature>
<dbReference type="Proteomes" id="UP001154420">
    <property type="component" value="Unassembled WGS sequence"/>
</dbReference>
<dbReference type="InterPro" id="IPR005754">
    <property type="entry name" value="Sortase"/>
</dbReference>
<dbReference type="InterPro" id="IPR023365">
    <property type="entry name" value="Sortase_dom-sf"/>
</dbReference>
<organism evidence="10 11">
    <name type="scientific">Parablautia muri</name>
    <dbReference type="NCBI Taxonomy" id="2320879"/>
    <lineage>
        <taxon>Bacteria</taxon>
        <taxon>Bacillati</taxon>
        <taxon>Bacillota</taxon>
        <taxon>Clostridia</taxon>
        <taxon>Lachnospirales</taxon>
        <taxon>Lachnospiraceae</taxon>
        <taxon>Parablautia</taxon>
    </lineage>
</organism>
<feature type="transmembrane region" description="Helical" evidence="9">
    <location>
        <begin position="36"/>
        <end position="59"/>
    </location>
</feature>
<evidence type="ECO:0000256" key="6">
    <source>
        <dbReference type="ARBA" id="ARBA00023136"/>
    </source>
</evidence>
<feature type="transmembrane region" description="Helical" evidence="9">
    <location>
        <begin position="213"/>
        <end position="239"/>
    </location>
</feature>
<accession>A0A9X5GU40</accession>
<reference evidence="10" key="1">
    <citation type="submission" date="2018-09" db="EMBL/GenBank/DDBJ databases">
        <title>Murine metabolic-syndrome-specific gut microbial biobank.</title>
        <authorList>
            <person name="Liu C."/>
        </authorList>
    </citation>
    <scope>NUCLEOTIDE SEQUENCE</scope>
    <source>
        <strain evidence="10">D42-62</strain>
    </source>
</reference>
<feature type="transmembrane region" description="Helical" evidence="9">
    <location>
        <begin position="342"/>
        <end position="360"/>
    </location>
</feature>
<dbReference type="InterPro" id="IPR002528">
    <property type="entry name" value="MATE_fam"/>
</dbReference>
<evidence type="ECO:0000256" key="9">
    <source>
        <dbReference type="SAM" id="Phobius"/>
    </source>
</evidence>
<dbReference type="PANTHER" id="PTHR43823">
    <property type="entry name" value="SPORULATION PROTEIN YKVU"/>
    <property type="match status" value="1"/>
</dbReference>
<evidence type="ECO:0000256" key="1">
    <source>
        <dbReference type="ARBA" id="ARBA00004651"/>
    </source>
</evidence>
<evidence type="ECO:0000313" key="10">
    <source>
        <dbReference type="EMBL" id="NBJ94450.1"/>
    </source>
</evidence>
<protein>
    <submittedName>
        <fullName evidence="10">Sortase</fullName>
    </submittedName>
</protein>
<evidence type="ECO:0000313" key="11">
    <source>
        <dbReference type="Proteomes" id="UP001154420"/>
    </source>
</evidence>
<gene>
    <name evidence="10" type="ORF">D5281_18140</name>
</gene>
<feature type="transmembrane region" description="Helical" evidence="9">
    <location>
        <begin position="301"/>
        <end position="321"/>
    </location>
</feature>
<keyword evidence="11" id="KW-1185">Reference proteome</keyword>
<dbReference type="CDD" id="cd05826">
    <property type="entry name" value="Sortase_B"/>
    <property type="match status" value="1"/>
</dbReference>
<comment type="caution">
    <text evidence="10">The sequence shown here is derived from an EMBL/GenBank/DDBJ whole genome shotgun (WGS) entry which is preliminary data.</text>
</comment>
<evidence type="ECO:0000256" key="5">
    <source>
        <dbReference type="ARBA" id="ARBA00022989"/>
    </source>
</evidence>
<evidence type="ECO:0000256" key="4">
    <source>
        <dbReference type="ARBA" id="ARBA00022801"/>
    </source>
</evidence>
<comment type="subcellular location">
    <subcellularLocation>
        <location evidence="1">Cell membrane</location>
        <topology evidence="1">Multi-pass membrane protein</topology>
    </subcellularLocation>
</comment>
<keyword evidence="2" id="KW-1003">Cell membrane</keyword>
<keyword evidence="4" id="KW-0378">Hydrolase</keyword>
<dbReference type="InterPro" id="IPR051327">
    <property type="entry name" value="MATE_MepA_subfamily"/>
</dbReference>
<dbReference type="GO" id="GO:0016787">
    <property type="term" value="F:hydrolase activity"/>
    <property type="evidence" value="ECO:0007669"/>
    <property type="project" value="UniProtKB-KW"/>
</dbReference>
<dbReference type="Gene3D" id="2.40.260.10">
    <property type="entry name" value="Sortase"/>
    <property type="match status" value="1"/>
</dbReference>
<name>A0A9X5GU40_9FIRM</name>
<feature type="transmembrane region" description="Helical" evidence="9">
    <location>
        <begin position="183"/>
        <end position="207"/>
    </location>
</feature>
<dbReference type="Pfam" id="PF04203">
    <property type="entry name" value="Sortase"/>
    <property type="match status" value="1"/>
</dbReference>
<dbReference type="GO" id="GO:0042910">
    <property type="term" value="F:xenobiotic transmembrane transporter activity"/>
    <property type="evidence" value="ECO:0007669"/>
    <property type="project" value="InterPro"/>
</dbReference>
<dbReference type="Pfam" id="PF01554">
    <property type="entry name" value="MatE"/>
    <property type="match status" value="1"/>
</dbReference>
<dbReference type="PANTHER" id="PTHR43823:SF3">
    <property type="entry name" value="MULTIDRUG EXPORT PROTEIN MEPA"/>
    <property type="match status" value="1"/>
</dbReference>
<evidence type="ECO:0000256" key="7">
    <source>
        <dbReference type="PIRSR" id="PIRSR605754-1"/>
    </source>
</evidence>
<feature type="transmembrane region" description="Helical" evidence="9">
    <location>
        <begin position="152"/>
        <end position="171"/>
    </location>
</feature>
<keyword evidence="5 9" id="KW-1133">Transmembrane helix</keyword>
<dbReference type="SUPFAM" id="SSF63817">
    <property type="entry name" value="Sortase"/>
    <property type="match status" value="1"/>
</dbReference>
<dbReference type="EMBL" id="QZDT01000039">
    <property type="protein sequence ID" value="NBJ94450.1"/>
    <property type="molecule type" value="Genomic_DNA"/>
</dbReference>
<evidence type="ECO:0000256" key="8">
    <source>
        <dbReference type="SAM" id="MobiDB-lite"/>
    </source>
</evidence>
<keyword evidence="3 9" id="KW-0812">Transmembrane</keyword>